<name>A0A814IM16_9BILA</name>
<proteinExistence type="predicted"/>
<dbReference type="PANTHER" id="PTHR24243:SF230">
    <property type="entry name" value="G-PROTEIN COUPLED RECEPTORS FAMILY 1 PROFILE DOMAIN-CONTAINING PROTEIN"/>
    <property type="match status" value="1"/>
</dbReference>
<keyword evidence="3 8" id="KW-1133">Transmembrane helix</keyword>
<comment type="caution">
    <text evidence="10">The sequence shown here is derived from an EMBL/GenBank/DDBJ whole genome shotgun (WGS) entry which is preliminary data.</text>
</comment>
<dbReference type="PANTHER" id="PTHR24243">
    <property type="entry name" value="G-PROTEIN COUPLED RECEPTOR"/>
    <property type="match status" value="1"/>
</dbReference>
<evidence type="ECO:0000256" key="8">
    <source>
        <dbReference type="SAM" id="Phobius"/>
    </source>
</evidence>
<feature type="transmembrane region" description="Helical" evidence="8">
    <location>
        <begin position="141"/>
        <end position="161"/>
    </location>
</feature>
<dbReference type="AlphaFoldDB" id="A0A814IM16"/>
<evidence type="ECO:0000313" key="10">
    <source>
        <dbReference type="EMBL" id="CAF1025997.1"/>
    </source>
</evidence>
<feature type="transmembrane region" description="Helical" evidence="8">
    <location>
        <begin position="66"/>
        <end position="86"/>
    </location>
</feature>
<dbReference type="Gene3D" id="1.20.1070.10">
    <property type="entry name" value="Rhodopsin 7-helix transmembrane proteins"/>
    <property type="match status" value="1"/>
</dbReference>
<dbReference type="PRINTS" id="PR00237">
    <property type="entry name" value="GPCRRHODOPSN"/>
</dbReference>
<gene>
    <name evidence="10" type="ORF">OXX778_LOCUS17621</name>
</gene>
<sequence>MSHILDNKMNNTLYTIFQENMTQIDEICTSFINDTDIRNMCKTYYHPNLKIKKDLDSLIFSLIKTFYPFLLIFGLFGNSITFLTMLRIYTRRKNYQKFCFSLAILALADLLVLIIGCLREYLEIIFTINIRSNSDLTCKLNMFSCYLFSFFSVYLHGFIAIERWLAVSDPLKSKSKFTFRISKIIILIIFLVCIVLTLPYLYFPKLEKSIQINHNSFLNFTIIDECAANDEMALLSIDSLFYCLIPFLVTILFSSLTVFKLIQSKTMMNRSNETEILRQNSLRCRAMFRKRDSAKRSIVNYDIKRKSLHSTVSSNFDVKYSPFRINLTKSYSPKTTNHSSNLKITIMLMALPICYLITTFPIFVIIIYSWFISHFSLVKDDVYDLDRAYAITKIFMYVHNSINILIYIFFGKSFRKDFIGILPFKSLYNKLTRTSRNSSNCEISLTNSFKIHLNNYNMNEIQFLNENMLNLRRRTYGHVYDF</sequence>
<keyword evidence="7" id="KW-0807">Transducer</keyword>
<evidence type="ECO:0000256" key="3">
    <source>
        <dbReference type="ARBA" id="ARBA00022989"/>
    </source>
</evidence>
<dbReference type="Pfam" id="PF00001">
    <property type="entry name" value="7tm_1"/>
    <property type="match status" value="1"/>
</dbReference>
<feature type="transmembrane region" description="Helical" evidence="8">
    <location>
        <begin position="344"/>
        <end position="368"/>
    </location>
</feature>
<feature type="transmembrane region" description="Helical" evidence="8">
    <location>
        <begin position="388"/>
        <end position="410"/>
    </location>
</feature>
<evidence type="ECO:0000256" key="4">
    <source>
        <dbReference type="ARBA" id="ARBA00023040"/>
    </source>
</evidence>
<feature type="transmembrane region" description="Helical" evidence="8">
    <location>
        <begin position="181"/>
        <end position="203"/>
    </location>
</feature>
<dbReference type="InterPro" id="IPR017452">
    <property type="entry name" value="GPCR_Rhodpsn_7TM"/>
</dbReference>
<organism evidence="10 11">
    <name type="scientific">Brachionus calyciflorus</name>
    <dbReference type="NCBI Taxonomy" id="104777"/>
    <lineage>
        <taxon>Eukaryota</taxon>
        <taxon>Metazoa</taxon>
        <taxon>Spiralia</taxon>
        <taxon>Gnathifera</taxon>
        <taxon>Rotifera</taxon>
        <taxon>Eurotatoria</taxon>
        <taxon>Monogononta</taxon>
        <taxon>Pseudotrocha</taxon>
        <taxon>Ploima</taxon>
        <taxon>Brachionidae</taxon>
        <taxon>Brachionus</taxon>
    </lineage>
</organism>
<keyword evidence="11" id="KW-1185">Reference proteome</keyword>
<dbReference type="Proteomes" id="UP000663879">
    <property type="component" value="Unassembled WGS sequence"/>
</dbReference>
<dbReference type="PROSITE" id="PS50262">
    <property type="entry name" value="G_PROTEIN_RECEP_F1_2"/>
    <property type="match status" value="1"/>
</dbReference>
<comment type="subcellular location">
    <subcellularLocation>
        <location evidence="1">Membrane</location>
        <topology evidence="1">Multi-pass membrane protein</topology>
    </subcellularLocation>
</comment>
<evidence type="ECO:0000256" key="5">
    <source>
        <dbReference type="ARBA" id="ARBA00023136"/>
    </source>
</evidence>
<dbReference type="GO" id="GO:0004930">
    <property type="term" value="F:G protein-coupled receptor activity"/>
    <property type="evidence" value="ECO:0007669"/>
    <property type="project" value="UniProtKB-KW"/>
</dbReference>
<evidence type="ECO:0000256" key="2">
    <source>
        <dbReference type="ARBA" id="ARBA00022692"/>
    </source>
</evidence>
<dbReference type="OrthoDB" id="10427280at2759"/>
<evidence type="ECO:0000313" key="11">
    <source>
        <dbReference type="Proteomes" id="UP000663879"/>
    </source>
</evidence>
<keyword evidence="4" id="KW-0297">G-protein coupled receptor</keyword>
<evidence type="ECO:0000256" key="6">
    <source>
        <dbReference type="ARBA" id="ARBA00023170"/>
    </source>
</evidence>
<feature type="domain" description="G-protein coupled receptors family 1 profile" evidence="9">
    <location>
        <begin position="77"/>
        <end position="407"/>
    </location>
</feature>
<dbReference type="SUPFAM" id="SSF81321">
    <property type="entry name" value="Family A G protein-coupled receptor-like"/>
    <property type="match status" value="1"/>
</dbReference>
<feature type="transmembrane region" description="Helical" evidence="8">
    <location>
        <begin position="239"/>
        <end position="262"/>
    </location>
</feature>
<keyword evidence="6" id="KW-0675">Receptor</keyword>
<keyword evidence="5 8" id="KW-0472">Membrane</keyword>
<accession>A0A814IM16</accession>
<dbReference type="InterPro" id="IPR000276">
    <property type="entry name" value="GPCR_Rhodpsn"/>
</dbReference>
<keyword evidence="2 8" id="KW-0812">Transmembrane</keyword>
<dbReference type="EMBL" id="CAJNOC010004558">
    <property type="protein sequence ID" value="CAF1025997.1"/>
    <property type="molecule type" value="Genomic_DNA"/>
</dbReference>
<dbReference type="GO" id="GO:0005886">
    <property type="term" value="C:plasma membrane"/>
    <property type="evidence" value="ECO:0007669"/>
    <property type="project" value="TreeGrafter"/>
</dbReference>
<reference evidence="10" key="1">
    <citation type="submission" date="2021-02" db="EMBL/GenBank/DDBJ databases">
        <authorList>
            <person name="Nowell W R."/>
        </authorList>
    </citation>
    <scope>NUCLEOTIDE SEQUENCE</scope>
    <source>
        <strain evidence="10">Ploen Becks lab</strain>
    </source>
</reference>
<feature type="transmembrane region" description="Helical" evidence="8">
    <location>
        <begin position="98"/>
        <end position="121"/>
    </location>
</feature>
<evidence type="ECO:0000256" key="7">
    <source>
        <dbReference type="ARBA" id="ARBA00023224"/>
    </source>
</evidence>
<evidence type="ECO:0000259" key="9">
    <source>
        <dbReference type="PROSITE" id="PS50262"/>
    </source>
</evidence>
<evidence type="ECO:0000256" key="1">
    <source>
        <dbReference type="ARBA" id="ARBA00004141"/>
    </source>
</evidence>
<protein>
    <recommendedName>
        <fullName evidence="9">G-protein coupled receptors family 1 profile domain-containing protein</fullName>
    </recommendedName>
</protein>